<sequence>MNKVPVVIVGAGPVGLSCAIELGTRGIECLLVERHDRVGVAPRAKTTNVRSRTHFRRWGIADKLAAASPFGVDYPSNIHFVTRLSGYRLAMMENAFNCNPQRDERYPEHAQWIPQYKVEQILREYADSLPGVTLHFSTELLDAHQTDNVVTATLRDLSSDTEYTVQCQNLIGADGARSRVREIIGATMKGTYGLSRNYNIVFRAPGLAEAHSHGPGVMYWHINPEAPALIGPMDEGDKWFFMPTKLEHGRTLSDAEATELIRRSTGFDLPFEPLSNDEWVASRFIADKYHEGRVFLAGDACHLHPPFGGYGMNMGICDAVDLGWKIAANLQGWGGPALLQHYGTERRPVHEYILDEAVSNHEVLANQLWQQGLEDATLEGEALRRQLGERIRSAKGKEFYSLGAVLGYRYEDSPLIVGDGSEAPAQGATNYVATSRPGHLAPHTWLDTTTSLYDQCGLGFALITKASTDPRAISDAVEEADARGIPLAVVTLDTPEQEALYPSGLTLVRPDQHVAWRGENWDENTFNVVCGH</sequence>
<organism evidence="5 6">
    <name type="scientific">Kineobactrum salinum</name>
    <dbReference type="NCBI Taxonomy" id="2708301"/>
    <lineage>
        <taxon>Bacteria</taxon>
        <taxon>Pseudomonadati</taxon>
        <taxon>Pseudomonadota</taxon>
        <taxon>Gammaproteobacteria</taxon>
        <taxon>Cellvibrionales</taxon>
        <taxon>Halieaceae</taxon>
        <taxon>Kineobactrum</taxon>
    </lineage>
</organism>
<evidence type="ECO:0000313" key="5">
    <source>
        <dbReference type="EMBL" id="QIB66916.1"/>
    </source>
</evidence>
<name>A0A6C0U4I4_9GAMM</name>
<keyword evidence="2" id="KW-0285">Flavoprotein</keyword>
<dbReference type="SUPFAM" id="SSF51905">
    <property type="entry name" value="FAD/NAD(P)-binding domain"/>
    <property type="match status" value="1"/>
</dbReference>
<evidence type="ECO:0000313" key="6">
    <source>
        <dbReference type="Proteomes" id="UP000477680"/>
    </source>
</evidence>
<dbReference type="PRINTS" id="PR00420">
    <property type="entry name" value="RNGMNOXGNASE"/>
</dbReference>
<evidence type="ECO:0000259" key="4">
    <source>
        <dbReference type="Pfam" id="PF01494"/>
    </source>
</evidence>
<proteinExistence type="predicted"/>
<dbReference type="Pfam" id="PF01494">
    <property type="entry name" value="FAD_binding_3"/>
    <property type="match status" value="1"/>
</dbReference>
<reference evidence="5 6" key="1">
    <citation type="submission" date="2020-02" db="EMBL/GenBank/DDBJ databases">
        <title>Genome sequencing for Kineobactrum sp. M2.</title>
        <authorList>
            <person name="Park S.-J."/>
        </authorList>
    </citation>
    <scope>NUCLEOTIDE SEQUENCE [LARGE SCALE GENOMIC DNA]</scope>
    <source>
        <strain evidence="5 6">M2</strain>
    </source>
</reference>
<feature type="domain" description="FAD-binding" evidence="4">
    <location>
        <begin position="3"/>
        <end position="356"/>
    </location>
</feature>
<keyword evidence="6" id="KW-1185">Reference proteome</keyword>
<dbReference type="EMBL" id="CP048711">
    <property type="protein sequence ID" value="QIB66916.1"/>
    <property type="molecule type" value="Genomic_DNA"/>
</dbReference>
<dbReference type="PANTHER" id="PTHR43004">
    <property type="entry name" value="TRK SYSTEM POTASSIUM UPTAKE PROTEIN"/>
    <property type="match status" value="1"/>
</dbReference>
<evidence type="ECO:0000256" key="2">
    <source>
        <dbReference type="ARBA" id="ARBA00022630"/>
    </source>
</evidence>
<dbReference type="Gene3D" id="3.30.9.10">
    <property type="entry name" value="D-Amino Acid Oxidase, subunit A, domain 2"/>
    <property type="match status" value="1"/>
</dbReference>
<gene>
    <name evidence="5" type="ORF">G3T16_17485</name>
</gene>
<evidence type="ECO:0000256" key="3">
    <source>
        <dbReference type="ARBA" id="ARBA00022827"/>
    </source>
</evidence>
<dbReference type="GO" id="GO:0016709">
    <property type="term" value="F:oxidoreductase activity, acting on paired donors, with incorporation or reduction of molecular oxygen, NAD(P)H as one donor, and incorporation of one atom of oxygen"/>
    <property type="evidence" value="ECO:0007669"/>
    <property type="project" value="UniProtKB-ARBA"/>
</dbReference>
<dbReference type="NCBIfam" id="NF004780">
    <property type="entry name" value="PRK06126.1"/>
    <property type="match status" value="1"/>
</dbReference>
<dbReference type="Proteomes" id="UP000477680">
    <property type="component" value="Chromosome"/>
</dbReference>
<protein>
    <submittedName>
        <fullName evidence="5">NAD(P)-binding protein</fullName>
    </submittedName>
</protein>
<comment type="cofactor">
    <cofactor evidence="1">
        <name>FAD</name>
        <dbReference type="ChEBI" id="CHEBI:57692"/>
    </cofactor>
</comment>
<evidence type="ECO:0000256" key="1">
    <source>
        <dbReference type="ARBA" id="ARBA00001974"/>
    </source>
</evidence>
<dbReference type="PROSITE" id="PS51257">
    <property type="entry name" value="PROKAR_LIPOPROTEIN"/>
    <property type="match status" value="1"/>
</dbReference>
<dbReference type="RefSeq" id="WP_163496346.1">
    <property type="nucleotide sequence ID" value="NZ_CP048711.1"/>
</dbReference>
<dbReference type="Gene3D" id="3.50.50.60">
    <property type="entry name" value="FAD/NAD(P)-binding domain"/>
    <property type="match status" value="1"/>
</dbReference>
<dbReference type="Pfam" id="PF21274">
    <property type="entry name" value="Rng_hyd_C"/>
    <property type="match status" value="1"/>
</dbReference>
<accession>A0A6C0U4I4</accession>
<dbReference type="InterPro" id="IPR050641">
    <property type="entry name" value="RIFMO-like"/>
</dbReference>
<dbReference type="InterPro" id="IPR036188">
    <property type="entry name" value="FAD/NAD-bd_sf"/>
</dbReference>
<dbReference type="PANTHER" id="PTHR43004:SF19">
    <property type="entry name" value="BINDING MONOOXYGENASE, PUTATIVE (JCVI)-RELATED"/>
    <property type="match status" value="1"/>
</dbReference>
<dbReference type="KEGG" id="kim:G3T16_17485"/>
<dbReference type="Gene3D" id="3.40.30.120">
    <property type="match status" value="1"/>
</dbReference>
<dbReference type="GO" id="GO:0071949">
    <property type="term" value="F:FAD binding"/>
    <property type="evidence" value="ECO:0007669"/>
    <property type="project" value="InterPro"/>
</dbReference>
<keyword evidence="3" id="KW-0274">FAD</keyword>
<dbReference type="AlphaFoldDB" id="A0A6C0U4I4"/>
<dbReference type="InterPro" id="IPR002938">
    <property type="entry name" value="FAD-bd"/>
</dbReference>